<evidence type="ECO:0000256" key="3">
    <source>
        <dbReference type="ARBA" id="ARBA00023110"/>
    </source>
</evidence>
<evidence type="ECO:0000256" key="6">
    <source>
        <dbReference type="RuleBase" id="RU003915"/>
    </source>
</evidence>
<evidence type="ECO:0000256" key="1">
    <source>
        <dbReference type="ARBA" id="ARBA00000971"/>
    </source>
</evidence>
<evidence type="ECO:0000256" key="2">
    <source>
        <dbReference type="ARBA" id="ARBA00006577"/>
    </source>
</evidence>
<accession>A0ABS7TG46</accession>
<reference evidence="9" key="1">
    <citation type="submission" date="2021-09" db="EMBL/GenBank/DDBJ databases">
        <authorList>
            <person name="Wu T."/>
            <person name="Guo S.Z."/>
        </authorList>
    </citation>
    <scope>NUCLEOTIDE SEQUENCE</scope>
    <source>
        <strain evidence="9">RSS-23</strain>
    </source>
</reference>
<evidence type="ECO:0000259" key="8">
    <source>
        <dbReference type="PROSITE" id="PS50059"/>
    </source>
</evidence>
<proteinExistence type="inferred from homology"/>
<feature type="signal peptide" evidence="7">
    <location>
        <begin position="1"/>
        <end position="23"/>
    </location>
</feature>
<organism evidence="9 10">
    <name type="scientific">Thermomonas beijingensis</name>
    <dbReference type="NCBI Taxonomy" id="2872701"/>
    <lineage>
        <taxon>Bacteria</taxon>
        <taxon>Pseudomonadati</taxon>
        <taxon>Pseudomonadota</taxon>
        <taxon>Gammaproteobacteria</taxon>
        <taxon>Lysobacterales</taxon>
        <taxon>Lysobacteraceae</taxon>
        <taxon>Thermomonas</taxon>
    </lineage>
</organism>
<dbReference type="Pfam" id="PF00254">
    <property type="entry name" value="FKBP_C"/>
    <property type="match status" value="1"/>
</dbReference>
<dbReference type="PANTHER" id="PTHR43811:SF57">
    <property type="entry name" value="FKBP-TYPE PEPTIDYL-PROLYL CIS-TRANS ISOMERASE FKPA-RELATED"/>
    <property type="match status" value="1"/>
</dbReference>
<dbReference type="EMBL" id="JAIQDJ010000007">
    <property type="protein sequence ID" value="MBZ4186839.1"/>
    <property type="molecule type" value="Genomic_DNA"/>
</dbReference>
<evidence type="ECO:0000256" key="7">
    <source>
        <dbReference type="SAM" id="SignalP"/>
    </source>
</evidence>
<dbReference type="EC" id="5.2.1.8" evidence="6"/>
<evidence type="ECO:0000313" key="9">
    <source>
        <dbReference type="EMBL" id="MBZ4186839.1"/>
    </source>
</evidence>
<feature type="chain" id="PRO_5046269208" description="Peptidyl-prolyl cis-trans isomerase" evidence="7">
    <location>
        <begin position="24"/>
        <end position="304"/>
    </location>
</feature>
<dbReference type="InterPro" id="IPR001179">
    <property type="entry name" value="PPIase_FKBP_dom"/>
</dbReference>
<name>A0ABS7TG46_9GAMM</name>
<comment type="catalytic activity">
    <reaction evidence="1 5 6">
        <text>[protein]-peptidylproline (omega=180) = [protein]-peptidylproline (omega=0)</text>
        <dbReference type="Rhea" id="RHEA:16237"/>
        <dbReference type="Rhea" id="RHEA-COMP:10747"/>
        <dbReference type="Rhea" id="RHEA-COMP:10748"/>
        <dbReference type="ChEBI" id="CHEBI:83833"/>
        <dbReference type="ChEBI" id="CHEBI:83834"/>
        <dbReference type="EC" id="5.2.1.8"/>
    </reaction>
</comment>
<keyword evidence="3 5" id="KW-0697">Rotamase</keyword>
<dbReference type="GO" id="GO:0016853">
    <property type="term" value="F:isomerase activity"/>
    <property type="evidence" value="ECO:0007669"/>
    <property type="project" value="UniProtKB-KW"/>
</dbReference>
<keyword evidence="7" id="KW-0732">Signal</keyword>
<dbReference type="Proteomes" id="UP001430290">
    <property type="component" value="Unassembled WGS sequence"/>
</dbReference>
<comment type="similarity">
    <text evidence="2 6">Belongs to the FKBP-type PPIase family.</text>
</comment>
<dbReference type="SUPFAM" id="SSF54534">
    <property type="entry name" value="FKBP-like"/>
    <property type="match status" value="1"/>
</dbReference>
<evidence type="ECO:0000313" key="10">
    <source>
        <dbReference type="Proteomes" id="UP001430290"/>
    </source>
</evidence>
<dbReference type="InterPro" id="IPR000774">
    <property type="entry name" value="PPIase_FKBP_N"/>
</dbReference>
<feature type="domain" description="PPIase FKBP-type" evidence="8">
    <location>
        <begin position="218"/>
        <end position="304"/>
    </location>
</feature>
<dbReference type="PROSITE" id="PS50059">
    <property type="entry name" value="FKBP_PPIASE"/>
    <property type="match status" value="1"/>
</dbReference>
<sequence length="304" mass="32303">MNFASRALSALLLAVIASGSVHAQDAAPVSERDKVGYMIGLDVGKSIGPGFLDLDMTALQRAVENGMVNGQPLLNDSDVKVTRQALIDSISARKAGKPATSIDHVKAGLLVGGNIGTSLASIHTEFDLPMFMHGVKDGANPAAKPALDDAEIARVRSAFSAHMGEIKAAKREADAKASSKLEDDFLARNKQVKGVFTTLSGLQYLVLRQGNGPRPRPGQKVKVNYVGTLLDGKKFDSSYDRGQPAEFGLDQVIKGWTEGVGLMPVGAKYRFWIPARLGYGEKGAGTEIPPNATLMFDVELLGVE</sequence>
<protein>
    <recommendedName>
        <fullName evidence="6">Peptidyl-prolyl cis-trans isomerase</fullName>
        <ecNumber evidence="6">5.2.1.8</ecNumber>
    </recommendedName>
</protein>
<comment type="caution">
    <text evidence="9">The sequence shown here is derived from an EMBL/GenBank/DDBJ whole genome shotgun (WGS) entry which is preliminary data.</text>
</comment>
<keyword evidence="4 5" id="KW-0413">Isomerase</keyword>
<dbReference type="RefSeq" id="WP_223629517.1">
    <property type="nucleotide sequence ID" value="NZ_JAIQDJ010000007.1"/>
</dbReference>
<dbReference type="InterPro" id="IPR036944">
    <property type="entry name" value="PPIase_FKBP_N_sf"/>
</dbReference>
<dbReference type="PANTHER" id="PTHR43811">
    <property type="entry name" value="FKBP-TYPE PEPTIDYL-PROLYL CIS-TRANS ISOMERASE FKPA"/>
    <property type="match status" value="1"/>
</dbReference>
<dbReference type="InterPro" id="IPR046357">
    <property type="entry name" value="PPIase_dom_sf"/>
</dbReference>
<dbReference type="Gene3D" id="1.10.287.460">
    <property type="entry name" value="Peptidyl-prolyl cis-trans isomerase, FKBP-type, N-terminal domain"/>
    <property type="match status" value="2"/>
</dbReference>
<dbReference type="Gene3D" id="3.10.50.40">
    <property type="match status" value="1"/>
</dbReference>
<evidence type="ECO:0000256" key="4">
    <source>
        <dbReference type="ARBA" id="ARBA00023235"/>
    </source>
</evidence>
<evidence type="ECO:0000256" key="5">
    <source>
        <dbReference type="PROSITE-ProRule" id="PRU00277"/>
    </source>
</evidence>
<keyword evidence="10" id="KW-1185">Reference proteome</keyword>
<dbReference type="Pfam" id="PF01346">
    <property type="entry name" value="FKBP_N"/>
    <property type="match status" value="2"/>
</dbReference>
<gene>
    <name evidence="9" type="ORF">K7B09_10965</name>
</gene>